<dbReference type="RefSeq" id="WP_051606802.1">
    <property type="nucleotide sequence ID" value="NZ_LR590484.1"/>
</dbReference>
<feature type="signal peptide" evidence="5">
    <location>
        <begin position="1"/>
        <end position="21"/>
    </location>
</feature>
<dbReference type="GO" id="GO:0016491">
    <property type="term" value="F:oxidoreductase activity"/>
    <property type="evidence" value="ECO:0007669"/>
    <property type="project" value="InterPro"/>
</dbReference>
<sequence>MNAKKYIFSTFLLAAALGATAQKAKVSGEIKGLGDAEIAIGYLKAGKPARDTIHIHQDRFEWAAEMPEPQKVYLMFPTQYSECFLEAGDIRITGHADSLHLLKVEGSKIQDEADRYRATLEDLEQRATPLYQKWGKVSPEEQLKLEQELEHISAERRSRAAAYIAAHPRSAYSLSLVADRSAMGSYEEVKPLYDALDKSVLMTAAGQQATARLDVLKRSALGTQILNFTQNDADGRPVSFASFKGKYVLVDFWASWCGPCRAENPNVLKAYNQYKDRNFTVVGISLDDNAEKWKKAIKDDGMPWTQLSSLQGFDNEVSAYYGIQGIPSSLLVDPDGKIIARNLRGASLQHKLSELFNKQK</sequence>
<dbReference type="PANTHER" id="PTHR42852">
    <property type="entry name" value="THIOL:DISULFIDE INTERCHANGE PROTEIN DSBE"/>
    <property type="match status" value="1"/>
</dbReference>
<comment type="subcellular location">
    <subcellularLocation>
        <location evidence="1">Cell envelope</location>
    </subcellularLocation>
</comment>
<dbReference type="InterPro" id="IPR013766">
    <property type="entry name" value="Thioredoxin_domain"/>
</dbReference>
<dbReference type="PROSITE" id="PS00194">
    <property type="entry name" value="THIOREDOXIN_1"/>
    <property type="match status" value="1"/>
</dbReference>
<dbReference type="GeneID" id="78463619"/>
<evidence type="ECO:0000313" key="8">
    <source>
        <dbReference type="Proteomes" id="UP000308196"/>
    </source>
</evidence>
<dbReference type="InterPro" id="IPR017937">
    <property type="entry name" value="Thioredoxin_CS"/>
</dbReference>
<dbReference type="GO" id="GO:0017004">
    <property type="term" value="P:cytochrome complex assembly"/>
    <property type="evidence" value="ECO:0007669"/>
    <property type="project" value="UniProtKB-KW"/>
</dbReference>
<dbReference type="Pfam" id="PF08534">
    <property type="entry name" value="Redoxin"/>
    <property type="match status" value="1"/>
</dbReference>
<feature type="chain" id="PRO_5020237651" evidence="5">
    <location>
        <begin position="22"/>
        <end position="360"/>
    </location>
</feature>
<evidence type="ECO:0000313" key="7">
    <source>
        <dbReference type="EMBL" id="VTR43789.1"/>
    </source>
</evidence>
<keyword evidence="4" id="KW-0676">Redox-active center</keyword>
<dbReference type="EMBL" id="LR590484">
    <property type="protein sequence ID" value="VTR43789.1"/>
    <property type="molecule type" value="Genomic_DNA"/>
</dbReference>
<name>A0A4U9VEQ4_9SPHI</name>
<dbReference type="PROSITE" id="PS51352">
    <property type="entry name" value="THIOREDOXIN_2"/>
    <property type="match status" value="1"/>
</dbReference>
<dbReference type="InterPro" id="IPR050553">
    <property type="entry name" value="Thioredoxin_ResA/DsbE_sf"/>
</dbReference>
<evidence type="ECO:0000256" key="2">
    <source>
        <dbReference type="ARBA" id="ARBA00022748"/>
    </source>
</evidence>
<accession>A0A4U9VEQ4</accession>
<dbReference type="Pfam" id="PF14289">
    <property type="entry name" value="DUF4369"/>
    <property type="match status" value="1"/>
</dbReference>
<evidence type="ECO:0000259" key="6">
    <source>
        <dbReference type="PROSITE" id="PS51352"/>
    </source>
</evidence>
<dbReference type="InterPro" id="IPR036249">
    <property type="entry name" value="Thioredoxin-like_sf"/>
</dbReference>
<dbReference type="InterPro" id="IPR025380">
    <property type="entry name" value="DUF4369"/>
</dbReference>
<dbReference type="AlphaFoldDB" id="A0A4U9VEQ4"/>
<dbReference type="KEGG" id="stha:NCTC11429_02925"/>
<organism evidence="7 8">
    <name type="scientific">Sphingobacterium thalpophilum</name>
    <dbReference type="NCBI Taxonomy" id="259"/>
    <lineage>
        <taxon>Bacteria</taxon>
        <taxon>Pseudomonadati</taxon>
        <taxon>Bacteroidota</taxon>
        <taxon>Sphingobacteriia</taxon>
        <taxon>Sphingobacteriales</taxon>
        <taxon>Sphingobacteriaceae</taxon>
        <taxon>Sphingobacterium</taxon>
    </lineage>
</organism>
<dbReference type="SUPFAM" id="SSF52833">
    <property type="entry name" value="Thioredoxin-like"/>
    <property type="match status" value="1"/>
</dbReference>
<dbReference type="PANTHER" id="PTHR42852:SF6">
    <property type="entry name" value="THIOL:DISULFIDE INTERCHANGE PROTEIN DSBE"/>
    <property type="match status" value="1"/>
</dbReference>
<keyword evidence="3" id="KW-1015">Disulfide bond</keyword>
<gene>
    <name evidence="7" type="primary">tlpA_5</name>
    <name evidence="7" type="ORF">NCTC11429_02925</name>
</gene>
<dbReference type="GO" id="GO:0030313">
    <property type="term" value="C:cell envelope"/>
    <property type="evidence" value="ECO:0007669"/>
    <property type="project" value="UniProtKB-SubCell"/>
</dbReference>
<evidence type="ECO:0000256" key="5">
    <source>
        <dbReference type="SAM" id="SignalP"/>
    </source>
</evidence>
<dbReference type="Proteomes" id="UP000308196">
    <property type="component" value="Chromosome"/>
</dbReference>
<feature type="domain" description="Thioredoxin" evidence="6">
    <location>
        <begin position="219"/>
        <end position="360"/>
    </location>
</feature>
<proteinExistence type="predicted"/>
<keyword evidence="5" id="KW-0732">Signal</keyword>
<dbReference type="Gene3D" id="3.40.30.10">
    <property type="entry name" value="Glutaredoxin"/>
    <property type="match status" value="1"/>
</dbReference>
<keyword evidence="2" id="KW-0201">Cytochrome c-type biogenesis</keyword>
<evidence type="ECO:0000256" key="3">
    <source>
        <dbReference type="ARBA" id="ARBA00023157"/>
    </source>
</evidence>
<dbReference type="InterPro" id="IPR013740">
    <property type="entry name" value="Redoxin"/>
</dbReference>
<evidence type="ECO:0000256" key="1">
    <source>
        <dbReference type="ARBA" id="ARBA00004196"/>
    </source>
</evidence>
<protein>
    <submittedName>
        <fullName evidence="7">Cytochrome c biogenesis protein tlpA</fullName>
    </submittedName>
</protein>
<reference evidence="7 8" key="1">
    <citation type="submission" date="2019-05" db="EMBL/GenBank/DDBJ databases">
        <authorList>
            <consortium name="Pathogen Informatics"/>
        </authorList>
    </citation>
    <scope>NUCLEOTIDE SEQUENCE [LARGE SCALE GENOMIC DNA]</scope>
    <source>
        <strain evidence="7 8">NCTC11429</strain>
    </source>
</reference>
<evidence type="ECO:0000256" key="4">
    <source>
        <dbReference type="ARBA" id="ARBA00023284"/>
    </source>
</evidence>
<dbReference type="STRING" id="1123265.GCA_000686625_02605"/>
<dbReference type="CDD" id="cd02966">
    <property type="entry name" value="TlpA_like_family"/>
    <property type="match status" value="1"/>
</dbReference>